<dbReference type="InterPro" id="IPR003713">
    <property type="entry name" value="FliS"/>
</dbReference>
<keyword evidence="4 6" id="KW-1005">Bacterial flagellum biogenesis</keyword>
<keyword evidence="7" id="KW-0969">Cilium</keyword>
<dbReference type="Pfam" id="PF02561">
    <property type="entry name" value="FliS"/>
    <property type="match status" value="1"/>
</dbReference>
<dbReference type="Proteomes" id="UP001575622">
    <property type="component" value="Unassembled WGS sequence"/>
</dbReference>
<sequence>MNQQAQQLYLRTQVSTAAPGELTLLLFNGCIKFMKQAHEALVTKNYNEKNVNIKKAQDIIDELMITLNMDYEISKNLKMLYVFIKEQLFEANFKLNMECLETSISLVTELRDTWVEALKILKNKATVVG</sequence>
<keyword evidence="3 6" id="KW-0963">Cytoplasm</keyword>
<name>A0ABV4V9A6_9BACL</name>
<gene>
    <name evidence="7" type="primary">fliS</name>
    <name evidence="7" type="ORF">ACEU3E_28620</name>
</gene>
<accession>A0ABV4V9A6</accession>
<comment type="similarity">
    <text evidence="2 6">Belongs to the FliS family.</text>
</comment>
<dbReference type="PANTHER" id="PTHR34773">
    <property type="entry name" value="FLAGELLAR SECRETION CHAPERONE FLIS"/>
    <property type="match status" value="1"/>
</dbReference>
<keyword evidence="7" id="KW-0282">Flagellum</keyword>
<evidence type="ECO:0000256" key="3">
    <source>
        <dbReference type="ARBA" id="ARBA00022490"/>
    </source>
</evidence>
<dbReference type="CDD" id="cd16098">
    <property type="entry name" value="FliS"/>
    <property type="match status" value="1"/>
</dbReference>
<evidence type="ECO:0000313" key="8">
    <source>
        <dbReference type="Proteomes" id="UP001575622"/>
    </source>
</evidence>
<comment type="caution">
    <text evidence="7">The sequence shown here is derived from an EMBL/GenBank/DDBJ whole genome shotgun (WGS) entry which is preliminary data.</text>
</comment>
<dbReference type="PIRSF" id="PIRSF039090">
    <property type="entry name" value="Flis"/>
    <property type="match status" value="1"/>
</dbReference>
<evidence type="ECO:0000256" key="2">
    <source>
        <dbReference type="ARBA" id="ARBA00008787"/>
    </source>
</evidence>
<dbReference type="InterPro" id="IPR036584">
    <property type="entry name" value="FliS_sf"/>
</dbReference>
<evidence type="ECO:0000256" key="5">
    <source>
        <dbReference type="ARBA" id="ARBA00023186"/>
    </source>
</evidence>
<reference evidence="7 8" key="1">
    <citation type="submission" date="2024-09" db="EMBL/GenBank/DDBJ databases">
        <authorList>
            <person name="Makale K.P.P."/>
            <person name="Makhzoum A."/>
            <person name="Rantong G."/>
            <person name="Rahube T.O."/>
        </authorList>
    </citation>
    <scope>NUCLEOTIDE SEQUENCE [LARGE SCALE GENOMIC DNA]</scope>
    <source>
        <strain evidence="7 8">KM_D13</strain>
    </source>
</reference>
<organism evidence="7 8">
    <name type="scientific">Paenibacillus oleatilyticus</name>
    <dbReference type="NCBI Taxonomy" id="2594886"/>
    <lineage>
        <taxon>Bacteria</taxon>
        <taxon>Bacillati</taxon>
        <taxon>Bacillota</taxon>
        <taxon>Bacilli</taxon>
        <taxon>Bacillales</taxon>
        <taxon>Paenibacillaceae</taxon>
        <taxon>Paenibacillus</taxon>
    </lineage>
</organism>
<protein>
    <recommendedName>
        <fullName evidence="6">Flagellar secretion chaperone FliS</fullName>
    </recommendedName>
</protein>
<dbReference type="PANTHER" id="PTHR34773:SF1">
    <property type="entry name" value="FLAGELLAR SECRETION CHAPERONE FLIS"/>
    <property type="match status" value="1"/>
</dbReference>
<dbReference type="SUPFAM" id="SSF101116">
    <property type="entry name" value="Flagellar export chaperone FliS"/>
    <property type="match status" value="1"/>
</dbReference>
<comment type="subcellular location">
    <subcellularLocation>
        <location evidence="1 6">Cytoplasm</location>
        <location evidence="1 6">Cytosol</location>
    </subcellularLocation>
</comment>
<evidence type="ECO:0000256" key="6">
    <source>
        <dbReference type="PIRNR" id="PIRNR039090"/>
    </source>
</evidence>
<evidence type="ECO:0000256" key="1">
    <source>
        <dbReference type="ARBA" id="ARBA00004514"/>
    </source>
</evidence>
<keyword evidence="8" id="KW-1185">Reference proteome</keyword>
<keyword evidence="7" id="KW-0966">Cell projection</keyword>
<dbReference type="EMBL" id="JBHDLN010000019">
    <property type="protein sequence ID" value="MFB0846164.1"/>
    <property type="molecule type" value="Genomic_DNA"/>
</dbReference>
<keyword evidence="5" id="KW-0143">Chaperone</keyword>
<dbReference type="RefSeq" id="WP_373956163.1">
    <property type="nucleotide sequence ID" value="NZ_JBHDLN010000019.1"/>
</dbReference>
<dbReference type="NCBIfam" id="TIGR00208">
    <property type="entry name" value="fliS"/>
    <property type="match status" value="1"/>
</dbReference>
<proteinExistence type="inferred from homology"/>
<dbReference type="Gene3D" id="1.20.120.340">
    <property type="entry name" value="Flagellar protein FliS"/>
    <property type="match status" value="1"/>
</dbReference>
<evidence type="ECO:0000256" key="4">
    <source>
        <dbReference type="ARBA" id="ARBA00022795"/>
    </source>
</evidence>
<evidence type="ECO:0000313" key="7">
    <source>
        <dbReference type="EMBL" id="MFB0846164.1"/>
    </source>
</evidence>